<comment type="caution">
    <text evidence="4">The sequence shown here is derived from an EMBL/GenBank/DDBJ whole genome shotgun (WGS) entry which is preliminary data.</text>
</comment>
<feature type="domain" description="SWIM-type" evidence="3">
    <location>
        <begin position="771"/>
        <end position="804"/>
    </location>
</feature>
<dbReference type="EMBL" id="CALNXK010000019">
    <property type="protein sequence ID" value="CAH3107188.1"/>
    <property type="molecule type" value="Genomic_DNA"/>
</dbReference>
<keyword evidence="5" id="KW-1185">Reference proteome</keyword>
<evidence type="ECO:0000259" key="3">
    <source>
        <dbReference type="PROSITE" id="PS50966"/>
    </source>
</evidence>
<evidence type="ECO:0000313" key="5">
    <source>
        <dbReference type="Proteomes" id="UP001159405"/>
    </source>
</evidence>
<keyword evidence="1" id="KW-0862">Zinc</keyword>
<organism evidence="4 5">
    <name type="scientific">Porites lobata</name>
    <dbReference type="NCBI Taxonomy" id="104759"/>
    <lineage>
        <taxon>Eukaryota</taxon>
        <taxon>Metazoa</taxon>
        <taxon>Cnidaria</taxon>
        <taxon>Anthozoa</taxon>
        <taxon>Hexacorallia</taxon>
        <taxon>Scleractinia</taxon>
        <taxon>Fungiina</taxon>
        <taxon>Poritidae</taxon>
        <taxon>Porites</taxon>
    </lineage>
</organism>
<protein>
    <recommendedName>
        <fullName evidence="3">SWIM-type domain-containing protein</fullName>
    </recommendedName>
</protein>
<sequence>MVILSDGSGDEQSPSFQEQTAGCQGSDGEVAIVLQKSSHFSDKEDDKTTKQLEVLISDSGSEDERIYQEAAVPSHAPEHTDPEVTPPTVRSTKSTKPSSSMLYGHDKDLPILETGKKERYTVREAAKRLLMEQGEKCRKTPLRVRRNLSFLVDVSKYKCWQDVKSDMNGVYSETLRIATWTVEVDRNDQVQVLEKKKVELASDNEYHIYVHSTKNKAGLCRSIFLLFDRDEEVVNSACLLQYTLTDKDCEEVDFEVPAHGNSKSGKRPFYPTRKSTMEAIKGELAASSASVTLKKVSASAGGILGAREPGELPRSKQQLYDLKNKMKKVDQVDELLQYAKHREDPIVLEHHDFPEDLWVLAKPHMIADLSRFCTSEILSHPMSVDPTFNFGKFEVTPFTYKHLFLISKRTGKAPAFVGPTAIHYSKQKSVYSKIVHAVASNTPSLADKGKGFITDGEETLYSALREVMRHATGLRCFRHFYQNCKDKLHKMGIHKKQNQKFFLEVVFGKGDDSDGILDAKDKKRFEEPLDGSKRITGQRRREANWGKAPEFWNYIKARKKMMKNNMIATARLKAGMPLDTSGTPLKSYTNQSESINNKLTRQKEAMEKTDKSKVDLTKLQFTRDVWEQVDMHQQEELKLAICGLSEEYELADLVAHLAVSPEKWFNMNRNQRADYVVKFNRLSVEDALNGKTIVIANLPDTEPTEFNEFSVDVASILKSMENWTNGLVDTIVQAAEALLNCKDAIQTMPSLTVASRKKFLVGAQNCKKGMYECAVYSDHVTCACSCYKFNKLCKHSLSVAEKTGMIKEHLDFLRKTSRRKAPSKSALIEPSKDAQGKKGGSHRNPWRPSRAKSTDDTNQRPYTEIHHNNKPLVLCFLEDNPKAKECRQCHIEFPRRKKIIPYDVVLSHEEKWSYPDPKEPGRKLPSTKYTTKYYCVNGTCVKSRFPYYDPSLLQIPLRSTPVFKGRTLTS</sequence>
<feature type="compositionally biased region" description="Polar residues" evidence="2">
    <location>
        <begin position="10"/>
        <end position="23"/>
    </location>
</feature>
<feature type="region of interest" description="Disordered" evidence="2">
    <location>
        <begin position="1"/>
        <end position="27"/>
    </location>
</feature>
<evidence type="ECO:0000256" key="2">
    <source>
        <dbReference type="SAM" id="MobiDB-lite"/>
    </source>
</evidence>
<dbReference type="InterPro" id="IPR007527">
    <property type="entry name" value="Znf_SWIM"/>
</dbReference>
<name>A0ABN8NIN1_9CNID</name>
<feature type="region of interest" description="Disordered" evidence="2">
    <location>
        <begin position="817"/>
        <end position="863"/>
    </location>
</feature>
<dbReference type="PROSITE" id="PS50966">
    <property type="entry name" value="ZF_SWIM"/>
    <property type="match status" value="1"/>
</dbReference>
<feature type="compositionally biased region" description="Polar residues" evidence="2">
    <location>
        <begin position="88"/>
        <end position="101"/>
    </location>
</feature>
<keyword evidence="1" id="KW-0863">Zinc-finger</keyword>
<evidence type="ECO:0000313" key="4">
    <source>
        <dbReference type="EMBL" id="CAH3107188.1"/>
    </source>
</evidence>
<dbReference type="Proteomes" id="UP001159405">
    <property type="component" value="Unassembled WGS sequence"/>
</dbReference>
<evidence type="ECO:0000256" key="1">
    <source>
        <dbReference type="PROSITE-ProRule" id="PRU00325"/>
    </source>
</evidence>
<accession>A0ABN8NIN1</accession>
<feature type="compositionally biased region" description="Basic and acidic residues" evidence="2">
    <location>
        <begin position="852"/>
        <end position="863"/>
    </location>
</feature>
<keyword evidence="1" id="KW-0479">Metal-binding</keyword>
<proteinExistence type="predicted"/>
<reference evidence="4 5" key="1">
    <citation type="submission" date="2022-05" db="EMBL/GenBank/DDBJ databases">
        <authorList>
            <consortium name="Genoscope - CEA"/>
            <person name="William W."/>
        </authorList>
    </citation>
    <scope>NUCLEOTIDE SEQUENCE [LARGE SCALE GENOMIC DNA]</scope>
</reference>
<gene>
    <name evidence="4" type="ORF">PLOB_00014815</name>
</gene>
<feature type="region of interest" description="Disordered" evidence="2">
    <location>
        <begin position="71"/>
        <end position="106"/>
    </location>
</feature>